<sequence length="266" mass="31333">MQSRHTDRERYFQELVETSRKYYIGYVKKHKPIDETIRILEIGCGEGGNLLPFAELKASVLGVDMSGERIKQAEAFFQNSGTEGTFRCVDFLKMPLPSSTELFDIILVHDVIEHIEPHLKKDFISRIKLFLKEEGIIFFRFPAWHMPFGGHQQICRSSICSKVPFTHLLPTVLYKKYLSVFNESNSCIEELLSIKRSRMTIEKFETLCRRLGYKVLDRTLWFINPHYEVKFNLPSIKLNRVFTYLYYLRNYLSTSCFYIIAPLKKE</sequence>
<gene>
    <name evidence="3" type="ORF">EII33_03940</name>
</gene>
<accession>A0A3P2ACQ6</accession>
<proteinExistence type="predicted"/>
<dbReference type="GO" id="GO:0032259">
    <property type="term" value="P:methylation"/>
    <property type="evidence" value="ECO:0007669"/>
    <property type="project" value="UniProtKB-KW"/>
</dbReference>
<organism evidence="3 4">
    <name type="scientific">Prevotella heparinolytica</name>
    <dbReference type="NCBI Taxonomy" id="28113"/>
    <lineage>
        <taxon>Bacteria</taxon>
        <taxon>Pseudomonadati</taxon>
        <taxon>Bacteroidota</taxon>
        <taxon>Bacteroidia</taxon>
        <taxon>Bacteroidales</taxon>
        <taxon>Bacteroidaceae</taxon>
        <taxon>Bacteroides</taxon>
    </lineage>
</organism>
<dbReference type="GeneID" id="57240150"/>
<keyword evidence="1 3" id="KW-0808">Transferase</keyword>
<evidence type="ECO:0000313" key="4">
    <source>
        <dbReference type="Proteomes" id="UP000279562"/>
    </source>
</evidence>
<dbReference type="Gene3D" id="3.40.50.150">
    <property type="entry name" value="Vaccinia Virus protein VP39"/>
    <property type="match status" value="1"/>
</dbReference>
<dbReference type="InterPro" id="IPR029063">
    <property type="entry name" value="SAM-dependent_MTases_sf"/>
</dbReference>
<dbReference type="EMBL" id="RQYF01000010">
    <property type="protein sequence ID" value="RRD92466.1"/>
    <property type="molecule type" value="Genomic_DNA"/>
</dbReference>
<reference evidence="3 4" key="1">
    <citation type="submission" date="2018-11" db="EMBL/GenBank/DDBJ databases">
        <title>Genomes From Bacteria Associated with the Canine Oral Cavity: a Test Case for Automated Genome-Based Taxonomic Assignment.</title>
        <authorList>
            <person name="Coil D.A."/>
            <person name="Jospin G."/>
            <person name="Darling A.E."/>
            <person name="Wallis C."/>
            <person name="Davis I.J."/>
            <person name="Harris S."/>
            <person name="Eisen J.A."/>
            <person name="Holcombe L.J."/>
            <person name="O'Flynn C."/>
        </authorList>
    </citation>
    <scope>NUCLEOTIDE SEQUENCE [LARGE SCALE GENOMIC DNA]</scope>
    <source>
        <strain evidence="3 4">OH1047_COT-310</strain>
    </source>
</reference>
<dbReference type="SUPFAM" id="SSF53335">
    <property type="entry name" value="S-adenosyl-L-methionine-dependent methyltransferases"/>
    <property type="match status" value="1"/>
</dbReference>
<dbReference type="CDD" id="cd02440">
    <property type="entry name" value="AdoMet_MTases"/>
    <property type="match status" value="1"/>
</dbReference>
<keyword evidence="3" id="KW-0489">Methyltransferase</keyword>
<dbReference type="InterPro" id="IPR041698">
    <property type="entry name" value="Methyltransf_25"/>
</dbReference>
<feature type="domain" description="Methyltransferase" evidence="2">
    <location>
        <begin position="39"/>
        <end position="135"/>
    </location>
</feature>
<protein>
    <submittedName>
        <fullName evidence="3">Class I SAM-dependent methyltransferase</fullName>
    </submittedName>
</protein>
<name>A0A3P2ACQ6_9BACE</name>
<dbReference type="AlphaFoldDB" id="A0A3P2ACQ6"/>
<keyword evidence="4" id="KW-1185">Reference proteome</keyword>
<comment type="caution">
    <text evidence="3">The sequence shown here is derived from an EMBL/GenBank/DDBJ whole genome shotgun (WGS) entry which is preliminary data.</text>
</comment>
<dbReference type="Proteomes" id="UP000279562">
    <property type="component" value="Unassembled WGS sequence"/>
</dbReference>
<evidence type="ECO:0000256" key="1">
    <source>
        <dbReference type="ARBA" id="ARBA00022679"/>
    </source>
</evidence>
<evidence type="ECO:0000313" key="3">
    <source>
        <dbReference type="EMBL" id="RRD92466.1"/>
    </source>
</evidence>
<evidence type="ECO:0000259" key="2">
    <source>
        <dbReference type="Pfam" id="PF13649"/>
    </source>
</evidence>
<dbReference type="GO" id="GO:0008168">
    <property type="term" value="F:methyltransferase activity"/>
    <property type="evidence" value="ECO:0007669"/>
    <property type="project" value="UniProtKB-KW"/>
</dbReference>
<dbReference type="PANTHER" id="PTHR43861">
    <property type="entry name" value="TRANS-ACONITATE 2-METHYLTRANSFERASE-RELATED"/>
    <property type="match status" value="1"/>
</dbReference>
<dbReference type="Pfam" id="PF13649">
    <property type="entry name" value="Methyltransf_25"/>
    <property type="match status" value="1"/>
</dbReference>
<dbReference type="RefSeq" id="WP_036846941.1">
    <property type="nucleotide sequence ID" value="NZ_RQYF01000010.1"/>
</dbReference>